<dbReference type="Pfam" id="PF02517">
    <property type="entry name" value="Rce1-like"/>
    <property type="match status" value="1"/>
</dbReference>
<dbReference type="GO" id="GO:0080120">
    <property type="term" value="P:CAAX-box protein maturation"/>
    <property type="evidence" value="ECO:0007669"/>
    <property type="project" value="UniProtKB-ARBA"/>
</dbReference>
<dbReference type="AlphaFoldDB" id="A0A1I0X3P8"/>
<evidence type="ECO:0000313" key="3">
    <source>
        <dbReference type="EMBL" id="SFA94986.1"/>
    </source>
</evidence>
<dbReference type="InterPro" id="IPR042150">
    <property type="entry name" value="MmRce1-like"/>
</dbReference>
<gene>
    <name evidence="3" type="ORF">SAMN04488528_100711</name>
</gene>
<dbReference type="GO" id="GO:0006508">
    <property type="term" value="P:proteolysis"/>
    <property type="evidence" value="ECO:0007669"/>
    <property type="project" value="UniProtKB-KW"/>
</dbReference>
<evidence type="ECO:0000259" key="2">
    <source>
        <dbReference type="Pfam" id="PF02517"/>
    </source>
</evidence>
<feature type="domain" description="CAAX prenyl protease 2/Lysostaphin resistance protein A-like" evidence="2">
    <location>
        <begin position="140"/>
        <end position="246"/>
    </location>
</feature>
<organism evidence="3 4">
    <name type="scientific">Clostridium frigidicarnis</name>
    <dbReference type="NCBI Taxonomy" id="84698"/>
    <lineage>
        <taxon>Bacteria</taxon>
        <taxon>Bacillati</taxon>
        <taxon>Bacillota</taxon>
        <taxon>Clostridia</taxon>
        <taxon>Eubacteriales</taxon>
        <taxon>Clostridiaceae</taxon>
        <taxon>Clostridium</taxon>
    </lineage>
</organism>
<feature type="transmembrane region" description="Helical" evidence="1">
    <location>
        <begin position="74"/>
        <end position="96"/>
    </location>
</feature>
<reference evidence="3 4" key="1">
    <citation type="submission" date="2016-10" db="EMBL/GenBank/DDBJ databases">
        <authorList>
            <person name="de Groot N.N."/>
        </authorList>
    </citation>
    <scope>NUCLEOTIDE SEQUENCE [LARGE SCALE GENOMIC DNA]</scope>
    <source>
        <strain evidence="3 4">DSM 12271</strain>
    </source>
</reference>
<keyword evidence="3" id="KW-0645">Protease</keyword>
<dbReference type="STRING" id="84698.SAMN04488528_100711"/>
<feature type="transmembrane region" description="Helical" evidence="1">
    <location>
        <begin position="129"/>
        <end position="150"/>
    </location>
</feature>
<feature type="transmembrane region" description="Helical" evidence="1">
    <location>
        <begin position="234"/>
        <end position="254"/>
    </location>
</feature>
<feature type="transmembrane region" description="Helical" evidence="1">
    <location>
        <begin position="207"/>
        <end position="227"/>
    </location>
</feature>
<dbReference type="PANTHER" id="PTHR35797:SF1">
    <property type="entry name" value="PROTEASE"/>
    <property type="match status" value="1"/>
</dbReference>
<dbReference type="Proteomes" id="UP000198619">
    <property type="component" value="Unassembled WGS sequence"/>
</dbReference>
<keyword evidence="4" id="KW-1185">Reference proteome</keyword>
<keyword evidence="1" id="KW-0472">Membrane</keyword>
<keyword evidence="1" id="KW-1133">Transmembrane helix</keyword>
<feature type="transmembrane region" description="Helical" evidence="1">
    <location>
        <begin position="32"/>
        <end position="54"/>
    </location>
</feature>
<evidence type="ECO:0000313" key="4">
    <source>
        <dbReference type="Proteomes" id="UP000198619"/>
    </source>
</evidence>
<feature type="transmembrane region" description="Helical" evidence="1">
    <location>
        <begin position="7"/>
        <end position="26"/>
    </location>
</feature>
<dbReference type="GO" id="GO:0004175">
    <property type="term" value="F:endopeptidase activity"/>
    <property type="evidence" value="ECO:0007669"/>
    <property type="project" value="UniProtKB-ARBA"/>
</dbReference>
<name>A0A1I0X3P8_9CLOT</name>
<evidence type="ECO:0000256" key="1">
    <source>
        <dbReference type="SAM" id="Phobius"/>
    </source>
</evidence>
<dbReference type="InterPro" id="IPR003675">
    <property type="entry name" value="Rce1/LyrA-like_dom"/>
</dbReference>
<dbReference type="RefSeq" id="WP_090039665.1">
    <property type="nucleotide sequence ID" value="NZ_FOKI01000007.1"/>
</dbReference>
<sequence length="302" mass="33428">MKRVNIFLIITFIITWSMCFILMYIGPESSRYTHLIFVGCMFIPATSVFVTRGITKEGFKDLRIKPNFKGNIKYYLIAWLAPIIAISFGVVLYFLLNPSNFDSNMTFTINATKEQLASMGKIVPNDAQLRSLLLTQIVTAIFLSPILNLIPCLGEELGWRGYLLPKLCEKYTPFVSTIITGVIWGIWHAPMIAMGHNYGLDYKFAPFGGIFAMILFCIIVCAFLSYISLKTKSALPSAIGHGALNGFASVGLFFMNKTPNEFIGPAPTGIIGGLGLLILGIIFLVILRKQPKVTETTSIPSN</sequence>
<keyword evidence="1" id="KW-0812">Transmembrane</keyword>
<dbReference type="OrthoDB" id="9777755at2"/>
<keyword evidence="3" id="KW-0378">Hydrolase</keyword>
<dbReference type="EMBL" id="FOKI01000007">
    <property type="protein sequence ID" value="SFA94986.1"/>
    <property type="molecule type" value="Genomic_DNA"/>
</dbReference>
<protein>
    <submittedName>
        <fullName evidence="3">CAAX protease self-immunity</fullName>
    </submittedName>
</protein>
<feature type="transmembrane region" description="Helical" evidence="1">
    <location>
        <begin position="266"/>
        <end position="287"/>
    </location>
</feature>
<feature type="transmembrane region" description="Helical" evidence="1">
    <location>
        <begin position="171"/>
        <end position="187"/>
    </location>
</feature>
<accession>A0A1I0X3P8</accession>
<proteinExistence type="predicted"/>
<dbReference type="PANTHER" id="PTHR35797">
    <property type="entry name" value="PROTEASE-RELATED"/>
    <property type="match status" value="1"/>
</dbReference>